<feature type="transmembrane region" description="Helical" evidence="6">
    <location>
        <begin position="186"/>
        <end position="203"/>
    </location>
</feature>
<evidence type="ECO:0000256" key="1">
    <source>
        <dbReference type="ARBA" id="ARBA00004141"/>
    </source>
</evidence>
<dbReference type="GO" id="GO:0005385">
    <property type="term" value="F:zinc ion transmembrane transporter activity"/>
    <property type="evidence" value="ECO:0007669"/>
    <property type="project" value="TreeGrafter"/>
</dbReference>
<dbReference type="PANTHER" id="PTHR11562">
    <property type="entry name" value="CATION EFFLUX PROTEIN/ ZINC TRANSPORTER"/>
    <property type="match status" value="1"/>
</dbReference>
<comment type="subcellular location">
    <subcellularLocation>
        <location evidence="1">Membrane</location>
        <topology evidence="1">Multi-pass membrane protein</topology>
    </subcellularLocation>
</comment>
<name>A0A7W4VPV7_9HYPH</name>
<protein>
    <submittedName>
        <fullName evidence="8">Co/Zn/Cd efflux system component</fullName>
    </submittedName>
</protein>
<reference evidence="8 9" key="1">
    <citation type="submission" date="2020-08" db="EMBL/GenBank/DDBJ databases">
        <title>The Agave Microbiome: Exploring the role of microbial communities in plant adaptations to desert environments.</title>
        <authorList>
            <person name="Partida-Martinez L.P."/>
        </authorList>
    </citation>
    <scope>NUCLEOTIDE SEQUENCE [LARGE SCALE GENOMIC DNA]</scope>
    <source>
        <strain evidence="8 9">AT3.9</strain>
    </source>
</reference>
<dbReference type="Proteomes" id="UP000532010">
    <property type="component" value="Unassembled WGS sequence"/>
</dbReference>
<evidence type="ECO:0000259" key="7">
    <source>
        <dbReference type="Pfam" id="PF01545"/>
    </source>
</evidence>
<feature type="transmembrane region" description="Helical" evidence="6">
    <location>
        <begin position="119"/>
        <end position="140"/>
    </location>
</feature>
<feature type="transmembrane region" description="Helical" evidence="6">
    <location>
        <begin position="55"/>
        <end position="77"/>
    </location>
</feature>
<evidence type="ECO:0000313" key="9">
    <source>
        <dbReference type="Proteomes" id="UP000532010"/>
    </source>
</evidence>
<dbReference type="EMBL" id="JACHWB010000008">
    <property type="protein sequence ID" value="MBB3021149.1"/>
    <property type="molecule type" value="Genomic_DNA"/>
</dbReference>
<evidence type="ECO:0000256" key="6">
    <source>
        <dbReference type="SAM" id="Phobius"/>
    </source>
</evidence>
<evidence type="ECO:0000256" key="2">
    <source>
        <dbReference type="ARBA" id="ARBA00022692"/>
    </source>
</evidence>
<organism evidence="8 9">
    <name type="scientific">Microvirga lupini</name>
    <dbReference type="NCBI Taxonomy" id="420324"/>
    <lineage>
        <taxon>Bacteria</taxon>
        <taxon>Pseudomonadati</taxon>
        <taxon>Pseudomonadota</taxon>
        <taxon>Alphaproteobacteria</taxon>
        <taxon>Hyphomicrobiales</taxon>
        <taxon>Methylobacteriaceae</taxon>
        <taxon>Microvirga</taxon>
    </lineage>
</organism>
<dbReference type="Pfam" id="PF01545">
    <property type="entry name" value="Cation_efflux"/>
    <property type="match status" value="1"/>
</dbReference>
<keyword evidence="2 6" id="KW-0812">Transmembrane</keyword>
<dbReference type="GO" id="GO:0005886">
    <property type="term" value="C:plasma membrane"/>
    <property type="evidence" value="ECO:0007669"/>
    <property type="project" value="TreeGrafter"/>
</dbReference>
<evidence type="ECO:0000256" key="3">
    <source>
        <dbReference type="ARBA" id="ARBA00022906"/>
    </source>
</evidence>
<accession>A0A7W4VPV7</accession>
<keyword evidence="9" id="KW-1185">Reference proteome</keyword>
<feature type="transmembrane region" description="Helical" evidence="6">
    <location>
        <begin position="89"/>
        <end position="107"/>
    </location>
</feature>
<dbReference type="Gene3D" id="1.20.1510.10">
    <property type="entry name" value="Cation efflux protein transmembrane domain"/>
    <property type="match status" value="1"/>
</dbReference>
<keyword evidence="4 6" id="KW-1133">Transmembrane helix</keyword>
<evidence type="ECO:0000256" key="5">
    <source>
        <dbReference type="ARBA" id="ARBA00023136"/>
    </source>
</evidence>
<evidence type="ECO:0000313" key="8">
    <source>
        <dbReference type="EMBL" id="MBB3021149.1"/>
    </source>
</evidence>
<dbReference type="AlphaFoldDB" id="A0A7W4VPV7"/>
<keyword evidence="3" id="KW-0813">Transport</keyword>
<dbReference type="InterPro" id="IPR050681">
    <property type="entry name" value="CDF/SLC30A"/>
</dbReference>
<sequence length="246" mass="25901">MSEACDHQHGACCTSHDHSAHEAHLAKGHARAEEACGCHGGVPVFDGVDPRYKRVLWTVILINAAMFVIEIVAGHLARSQALQADALDFLGDTVTYGLSLAVIGASLRTRATAALFKGVSLSLMGAWVLGSTLYHVLVLGLPRAEIMGVIGILALAANVASVLLLMRYKDGDANVRSVWLCSRNDAIGNIVVTLAAGAVWMTGSAWPDLIVASLMAGLFLSSSAQILRQAWAEYRSVENAASVPAA</sequence>
<keyword evidence="3" id="KW-0862">Zinc</keyword>
<dbReference type="InterPro" id="IPR058533">
    <property type="entry name" value="Cation_efflux_TM"/>
</dbReference>
<dbReference type="SUPFAM" id="SSF161111">
    <property type="entry name" value="Cation efflux protein transmembrane domain-like"/>
    <property type="match status" value="1"/>
</dbReference>
<feature type="transmembrane region" description="Helical" evidence="6">
    <location>
        <begin position="209"/>
        <end position="227"/>
    </location>
</feature>
<gene>
    <name evidence="8" type="ORF">FHR70_004240</name>
</gene>
<feature type="transmembrane region" description="Helical" evidence="6">
    <location>
        <begin position="146"/>
        <end position="165"/>
    </location>
</feature>
<dbReference type="InterPro" id="IPR027469">
    <property type="entry name" value="Cation_efflux_TMD_sf"/>
</dbReference>
<dbReference type="PANTHER" id="PTHR11562:SF17">
    <property type="entry name" value="RE54080P-RELATED"/>
    <property type="match status" value="1"/>
</dbReference>
<feature type="domain" description="Cation efflux protein transmembrane" evidence="7">
    <location>
        <begin position="56"/>
        <end position="230"/>
    </location>
</feature>
<dbReference type="RefSeq" id="WP_183453796.1">
    <property type="nucleotide sequence ID" value="NZ_JACHWB010000008.1"/>
</dbReference>
<keyword evidence="3" id="KW-0864">Zinc transport</keyword>
<comment type="caution">
    <text evidence="8">The sequence shown here is derived from an EMBL/GenBank/DDBJ whole genome shotgun (WGS) entry which is preliminary data.</text>
</comment>
<evidence type="ECO:0000256" key="4">
    <source>
        <dbReference type="ARBA" id="ARBA00022989"/>
    </source>
</evidence>
<keyword evidence="5 6" id="KW-0472">Membrane</keyword>
<proteinExistence type="predicted"/>
<keyword evidence="3" id="KW-0406">Ion transport</keyword>